<feature type="non-terminal residue" evidence="2">
    <location>
        <position position="81"/>
    </location>
</feature>
<dbReference type="EMBL" id="JANIIK010000047">
    <property type="protein sequence ID" value="KAJ3600698.1"/>
    <property type="molecule type" value="Genomic_DNA"/>
</dbReference>
<dbReference type="AlphaFoldDB" id="A0A9Q0E6C2"/>
<sequence>MGEREEGREDSGPYRARGAIGRGDQTRDAEEGERSVELRREKEEARTDEILEGGREEKRSRRQESRGGERDSGNRRIEGRK</sequence>
<feature type="region of interest" description="Disordered" evidence="1">
    <location>
        <begin position="1"/>
        <end position="81"/>
    </location>
</feature>
<evidence type="ECO:0000256" key="1">
    <source>
        <dbReference type="SAM" id="MobiDB-lite"/>
    </source>
</evidence>
<feature type="compositionally biased region" description="Basic and acidic residues" evidence="1">
    <location>
        <begin position="24"/>
        <end position="81"/>
    </location>
</feature>
<dbReference type="Proteomes" id="UP001148018">
    <property type="component" value="Unassembled WGS sequence"/>
</dbReference>
<proteinExistence type="predicted"/>
<accession>A0A9Q0E6C2</accession>
<protein>
    <submittedName>
        <fullName evidence="2">Uncharacterized protein</fullName>
    </submittedName>
</protein>
<name>A0A9Q0E6C2_9TELE</name>
<evidence type="ECO:0000313" key="2">
    <source>
        <dbReference type="EMBL" id="KAJ3600698.1"/>
    </source>
</evidence>
<keyword evidence="3" id="KW-1185">Reference proteome</keyword>
<comment type="caution">
    <text evidence="2">The sequence shown here is derived from an EMBL/GenBank/DDBJ whole genome shotgun (WGS) entry which is preliminary data.</text>
</comment>
<feature type="compositionally biased region" description="Basic and acidic residues" evidence="1">
    <location>
        <begin position="1"/>
        <end position="12"/>
    </location>
</feature>
<reference evidence="2" key="1">
    <citation type="submission" date="2022-07" db="EMBL/GenBank/DDBJ databases">
        <title>Chromosome-level genome of Muraenolepis orangiensis.</title>
        <authorList>
            <person name="Kim J."/>
        </authorList>
    </citation>
    <scope>NUCLEOTIDE SEQUENCE</scope>
    <source>
        <strain evidence="2">KU_S4_2022</strain>
        <tissue evidence="2">Muscle</tissue>
    </source>
</reference>
<organism evidence="2 3">
    <name type="scientific">Muraenolepis orangiensis</name>
    <name type="common">Patagonian moray cod</name>
    <dbReference type="NCBI Taxonomy" id="630683"/>
    <lineage>
        <taxon>Eukaryota</taxon>
        <taxon>Metazoa</taxon>
        <taxon>Chordata</taxon>
        <taxon>Craniata</taxon>
        <taxon>Vertebrata</taxon>
        <taxon>Euteleostomi</taxon>
        <taxon>Actinopterygii</taxon>
        <taxon>Neopterygii</taxon>
        <taxon>Teleostei</taxon>
        <taxon>Neoteleostei</taxon>
        <taxon>Acanthomorphata</taxon>
        <taxon>Zeiogadaria</taxon>
        <taxon>Gadariae</taxon>
        <taxon>Gadiformes</taxon>
        <taxon>Muraenolepidoidei</taxon>
        <taxon>Muraenolepididae</taxon>
        <taxon>Muraenolepis</taxon>
    </lineage>
</organism>
<gene>
    <name evidence="2" type="ORF">NHX12_031676</name>
</gene>
<evidence type="ECO:0000313" key="3">
    <source>
        <dbReference type="Proteomes" id="UP001148018"/>
    </source>
</evidence>